<keyword evidence="1 3" id="KW-0732">Signal</keyword>
<gene>
    <name evidence="5" type="ORF">BGO89_03465</name>
</gene>
<keyword evidence="2" id="KW-1015">Disulfide bond</keyword>
<dbReference type="Proteomes" id="UP000184233">
    <property type="component" value="Unassembled WGS sequence"/>
</dbReference>
<dbReference type="Gene3D" id="2.60.120.200">
    <property type="match status" value="1"/>
</dbReference>
<dbReference type="InterPro" id="IPR006558">
    <property type="entry name" value="LamG-like"/>
</dbReference>
<comment type="caution">
    <text evidence="5">The sequence shown here is derived from an EMBL/GenBank/DDBJ whole genome shotgun (WGS) entry which is preliminary data.</text>
</comment>
<name>A0A1M3L1L2_9BACT</name>
<evidence type="ECO:0000259" key="4">
    <source>
        <dbReference type="SMART" id="SM00560"/>
    </source>
</evidence>
<dbReference type="Pfam" id="PF13385">
    <property type="entry name" value="Laminin_G_3"/>
    <property type="match status" value="1"/>
</dbReference>
<dbReference type="STRING" id="1895771.BGO89_03465"/>
<dbReference type="NCBIfam" id="NF012200">
    <property type="entry name" value="choice_anch_D"/>
    <property type="match status" value="1"/>
</dbReference>
<dbReference type="Gene3D" id="2.60.40.10">
    <property type="entry name" value="Immunoglobulins"/>
    <property type="match status" value="2"/>
</dbReference>
<accession>A0A1M3L1L2</accession>
<dbReference type="InterPro" id="IPR013783">
    <property type="entry name" value="Ig-like_fold"/>
</dbReference>
<evidence type="ECO:0000256" key="2">
    <source>
        <dbReference type="ARBA" id="ARBA00023157"/>
    </source>
</evidence>
<feature type="chain" id="PRO_5013064329" description="LamG-like jellyroll fold domain-containing protein" evidence="3">
    <location>
        <begin position="23"/>
        <end position="1677"/>
    </location>
</feature>
<dbReference type="EMBL" id="MKVH01000014">
    <property type="protein sequence ID" value="OJX58831.1"/>
    <property type="molecule type" value="Genomic_DNA"/>
</dbReference>
<evidence type="ECO:0000256" key="3">
    <source>
        <dbReference type="SAM" id="SignalP"/>
    </source>
</evidence>
<evidence type="ECO:0000256" key="1">
    <source>
        <dbReference type="ARBA" id="ARBA00022729"/>
    </source>
</evidence>
<dbReference type="SUPFAM" id="SSF49899">
    <property type="entry name" value="Concanavalin A-like lectins/glucanases"/>
    <property type="match status" value="1"/>
</dbReference>
<protein>
    <recommendedName>
        <fullName evidence="4">LamG-like jellyroll fold domain-containing protein</fullName>
    </recommendedName>
</protein>
<feature type="domain" description="LamG-like jellyroll fold" evidence="4">
    <location>
        <begin position="64"/>
        <end position="220"/>
    </location>
</feature>
<dbReference type="InterPro" id="IPR026444">
    <property type="entry name" value="Secre_tail"/>
</dbReference>
<evidence type="ECO:0000313" key="6">
    <source>
        <dbReference type="Proteomes" id="UP000184233"/>
    </source>
</evidence>
<dbReference type="SMART" id="SM00560">
    <property type="entry name" value="LamGL"/>
    <property type="match status" value="1"/>
</dbReference>
<proteinExistence type="predicted"/>
<dbReference type="NCBIfam" id="TIGR04183">
    <property type="entry name" value="Por_Secre_tail"/>
    <property type="match status" value="1"/>
</dbReference>
<organism evidence="5 6">
    <name type="scientific">Candidatus Kapaibacterium thiocyanatum</name>
    <dbReference type="NCBI Taxonomy" id="1895771"/>
    <lineage>
        <taxon>Bacteria</taxon>
        <taxon>Pseudomonadati</taxon>
        <taxon>Candidatus Kapaibacteriota</taxon>
        <taxon>Candidatus Kapaibacteriia</taxon>
        <taxon>Candidatus Kapaibacteriales</taxon>
        <taxon>Candidatus Kapaibacteriaceae</taxon>
        <taxon>Candidatus Kapaibacterium</taxon>
    </lineage>
</organism>
<dbReference type="InterPro" id="IPR013320">
    <property type="entry name" value="ConA-like_dom_sf"/>
</dbReference>
<sequence>MNASIRVLLVLVWSLFAIRAAAQYPAQCDTRKECVGNAVSLTVSSGRTAHFIEISGYPTQPRQQALTVEMWINLERQAGKRQFLGGLWGPNKDYNDQWVFYIDEADRLTFEVNADATTLDQADNTIARASASGLYGRWAHVAAVFDGGAATATLYIDGAVAAGPTSNPQYPATYLKPLERQDLTTHIGSCNGLADNENLNRTMKGLVDEIRIWNRALAASEVLCQKDRSLNGNEAGLQVYYRCNEPVDNILQLCDATGKQHVGLLRSGAKNERSNRTPPRTVTVSPSTITEDINCDSTRTWTFTVTDTSICGSSATAVVAGPESALFTVTPRNIQLLPGQPVVVTVVYTGTNVGYFENNFEIRPGNRCGQVMRVAMKLTRNTEISVSRSSIVFDTLFVGCKETTSIDSSITICNTSDKVGQPRTITLTNVLNNEPLGYRIINATFPMQLAPGQCTTLVVRSFVRDTTNDYLDTLQIFSDDRCQRTPARIALSGRTQEVISIRSTDGSKRIDTMRFSPTCPDLASSPQYYTWQNLTLGTLTIDTIIVPQDFTHYRIRFPFPLMPATGYDPIAIRFRPRSPGIKFDSVIIRTRIQGCTIERVIYVTGRGLDNKVSWQVNGVVDAGSVIVGQQTTVNVVAKNTSQFDTLNVSLYVERGEAFTLLAGTGRRIPPGDSVTIPVTFRPTDSLEYLDRLCLFETRCYTVDCIDLRGKGILRTYRFSPIVMETENVVACDSRDDTVHVVNITNQAQTMTDVVFADQSGGRITVISPPLPWTTYTIAAGDSLPFIFRYTPNDVTQDRADRAYIRYKSVGADWQVQLIATSATPKLFVTQFTAFGTVEVGDRRQLTLIVENTSALKVKVDSLTLGPGFTIVSTSRPVPVELDPRDSIAVVVEFAPTAAQNYNTDLTAHSTTPCTIEGAGNLQGRGVILELENAISLINFGYVRPCECSERIMPLLNASLVHPMIVDSLWIDNGGTASFTPQFYAWRSKFSPNGTFPYEIPPNTRDTVYLTFCPRSPAVDTATTCQAIAHVAAHGPGWSRTTETFLAGKRSLTFAPVPTLVQFAPGPVDVLSTTPLTVTVGIPDFTVNPTQDTVVIDSITFVPDDRVFFITSPAAGAMPVTIRPGENLQIDVRQRPRAPRLYEARMVLHYSKPCKGTDTTVLVRGSGYAQTKGLAFTFDPRRVEPDTFNMYSCDTLVVPVYSSIVIDASVVDISLRVDFDTTQLRLVDFQSPVLARSCTSISGGIAYTPTLTHVPSPFGGRAVTCKNFCGVDSLTPFLYARFVTLNNNAANSPITVDSVNFDTEDVILYRLIATGDRGTIIARRSEIETRLAVAFDSVRILDCVDRQLIVHNVGDVTNTVDALLDLPAGVTVVGSVPALGDSVLPGDSAVLTLRFCPREERPIDTNVIAVSAYPCETRDTTMVGGYGYAPEFDLSFAAMTTFWIPDSLGGAIGDTIHIPVMVEKDISATYQGTTYWLNGLNFGIDLSYNGRALKYLDADSFAEPNTTVTSPMPGAILIDVRSADTVRAGQLLRLRFLVTVPDSIRSTMAAVGTGFVSDSLQFLDVVPKTMITPFVTTGSCNITVLEYTTVGAPAMRIVPNPAVSEATLQFRMQETVPVTAVIYNASGQPVRELMDGSMTLRGGEYAVAFTTSDLPSGVYQIRLSAGIFTKTVPLVVVK</sequence>
<evidence type="ECO:0000313" key="5">
    <source>
        <dbReference type="EMBL" id="OJX58831.1"/>
    </source>
</evidence>
<feature type="signal peptide" evidence="3">
    <location>
        <begin position="1"/>
        <end position="22"/>
    </location>
</feature>
<reference evidence="5 6" key="1">
    <citation type="submission" date="2016-09" db="EMBL/GenBank/DDBJ databases">
        <title>Genome-resolved meta-omics ties microbial dynamics to process performance in biotechnology for thiocyanate degradation.</title>
        <authorList>
            <person name="Kantor R.S."/>
            <person name="Huddy R.J."/>
            <person name="Iyer R."/>
            <person name="Thomas B.C."/>
            <person name="Brown C.T."/>
            <person name="Anantharaman K."/>
            <person name="Tringe S."/>
            <person name="Hettich R.L."/>
            <person name="Harrison S.T."/>
            <person name="Banfield J.F."/>
        </authorList>
    </citation>
    <scope>NUCLEOTIDE SEQUENCE [LARGE SCALE GENOMIC DNA]</scope>
    <source>
        <strain evidence="5">59-99</strain>
    </source>
</reference>